<gene>
    <name evidence="7" type="primary">msta_5</name>
    <name evidence="7" type="ORF">Anas_06713</name>
</gene>
<evidence type="ECO:0000313" key="7">
    <source>
        <dbReference type="EMBL" id="KAB7504647.1"/>
    </source>
</evidence>
<dbReference type="GO" id="GO:0008757">
    <property type="term" value="F:S-adenosylmethionine-dependent methyltransferase activity"/>
    <property type="evidence" value="ECO:0007669"/>
    <property type="project" value="UniProtKB-ARBA"/>
</dbReference>
<protein>
    <submittedName>
        <fullName evidence="7">Protein msta, isoform A</fullName>
    </submittedName>
</protein>
<keyword evidence="1" id="KW-0479">Metal-binding</keyword>
<dbReference type="GO" id="GO:0008276">
    <property type="term" value="F:protein methyltransferase activity"/>
    <property type="evidence" value="ECO:0007669"/>
    <property type="project" value="UniProtKB-ARBA"/>
</dbReference>
<dbReference type="PANTHER" id="PTHR46455:SF1">
    <property type="entry name" value="SET AND MYND DOMAIN CONTAINING, ARTHROPOD-SPECIFIC, MEMBER 2"/>
    <property type="match status" value="1"/>
</dbReference>
<dbReference type="InterPro" id="IPR001214">
    <property type="entry name" value="SET_dom"/>
</dbReference>
<evidence type="ECO:0000259" key="5">
    <source>
        <dbReference type="PROSITE" id="PS50280"/>
    </source>
</evidence>
<dbReference type="Gene3D" id="6.10.140.2220">
    <property type="match status" value="2"/>
</dbReference>
<dbReference type="Pfam" id="PF00856">
    <property type="entry name" value="SET"/>
    <property type="match status" value="1"/>
</dbReference>
<sequence>MINEVGNPCANCGKPAKQFCSSCKSVFYCSKDCQKKGWKSHKPHCRPFIVQTHPVYGRYAIATRDIKPGEVVLREPPIVYGPKQCTVPICLGCHKRISDPRLCKRCKYPVCSPECENIKHHQDECVVLAKASSPLTFSDFDKVNPSYECITPLRCLLLKKSDPKKWETFLDLQSHIEDIQDTELFKVNQRNIVDFIRIFLEYEDGIEKSDDVDILHRICGILSTNCFELLDNSQRIRGIYYSAAMLAHNCSPNTKHSFDSNKNIIFRATQGIQKGKPLFATYSHTLWDTHSRRKLLKTFKFFYCTCKRCSDPTELGTNLSTLICSKCSGEIKSTDPLDQNALWKCSKCDHQLLAKQIKWGNDMLNEELRSLGKLDPRTMESFIKRYRKALHKNHRFNVEAKYALVKLYGNSPNYYYKDLEREQIENKVKWCRELLCLAEKIDPGKSLLRGTLLFELQAGIVAQAKILLSNDLITQEKAADYMNEAVGYLQEASEILKHEPEMEAGGLDEKLKWLSKELEI</sequence>
<dbReference type="SUPFAM" id="SSF82199">
    <property type="entry name" value="SET domain"/>
    <property type="match status" value="1"/>
</dbReference>
<accession>A0A5N5TEJ0</accession>
<dbReference type="GO" id="GO:0008270">
    <property type="term" value="F:zinc ion binding"/>
    <property type="evidence" value="ECO:0007669"/>
    <property type="project" value="UniProtKB-KW"/>
</dbReference>
<dbReference type="EMBL" id="SEYY01002684">
    <property type="protein sequence ID" value="KAB7504647.1"/>
    <property type="molecule type" value="Genomic_DNA"/>
</dbReference>
<name>A0A5N5TEJ0_9CRUS</name>
<dbReference type="SMART" id="SM00317">
    <property type="entry name" value="SET"/>
    <property type="match status" value="1"/>
</dbReference>
<evidence type="ECO:0000256" key="4">
    <source>
        <dbReference type="PROSITE-ProRule" id="PRU00134"/>
    </source>
</evidence>
<evidence type="ECO:0000313" key="8">
    <source>
        <dbReference type="Proteomes" id="UP000326759"/>
    </source>
</evidence>
<feature type="domain" description="SET" evidence="5">
    <location>
        <begin position="45"/>
        <end position="283"/>
    </location>
</feature>
<dbReference type="InterPro" id="IPR046341">
    <property type="entry name" value="SET_dom_sf"/>
</dbReference>
<dbReference type="OrthoDB" id="265717at2759"/>
<keyword evidence="2 4" id="KW-0863">Zinc-finger</keyword>
<reference evidence="7 8" key="1">
    <citation type="journal article" date="2019" name="PLoS Biol.">
        <title>Sex chromosomes control vertical transmission of feminizing Wolbachia symbionts in an isopod.</title>
        <authorList>
            <person name="Becking T."/>
            <person name="Chebbi M.A."/>
            <person name="Giraud I."/>
            <person name="Moumen B."/>
            <person name="Laverre T."/>
            <person name="Caubet Y."/>
            <person name="Peccoud J."/>
            <person name="Gilbert C."/>
            <person name="Cordaux R."/>
        </authorList>
    </citation>
    <scope>NUCLEOTIDE SEQUENCE [LARGE SCALE GENOMIC DNA]</scope>
    <source>
        <strain evidence="7">ANa2</strain>
        <tissue evidence="7">Whole body excluding digestive tract and cuticle</tissue>
    </source>
</reference>
<dbReference type="Gene3D" id="1.10.220.160">
    <property type="match status" value="1"/>
</dbReference>
<dbReference type="Proteomes" id="UP000326759">
    <property type="component" value="Unassembled WGS sequence"/>
</dbReference>
<keyword evidence="8" id="KW-1185">Reference proteome</keyword>
<evidence type="ECO:0000256" key="2">
    <source>
        <dbReference type="ARBA" id="ARBA00022771"/>
    </source>
</evidence>
<dbReference type="InterPro" id="IPR053010">
    <property type="entry name" value="SET_SmydA-8"/>
</dbReference>
<dbReference type="InterPro" id="IPR002893">
    <property type="entry name" value="Znf_MYND"/>
</dbReference>
<feature type="domain" description="MYND-type" evidence="6">
    <location>
        <begin position="9"/>
        <end position="45"/>
    </location>
</feature>
<dbReference type="Gene3D" id="2.170.270.10">
    <property type="entry name" value="SET domain"/>
    <property type="match status" value="1"/>
</dbReference>
<comment type="caution">
    <text evidence="7">The sequence shown here is derived from an EMBL/GenBank/DDBJ whole genome shotgun (WGS) entry which is preliminary data.</text>
</comment>
<evidence type="ECO:0000259" key="6">
    <source>
        <dbReference type="PROSITE" id="PS50865"/>
    </source>
</evidence>
<dbReference type="GO" id="GO:0008170">
    <property type="term" value="F:N-methyltransferase activity"/>
    <property type="evidence" value="ECO:0007669"/>
    <property type="project" value="UniProtKB-ARBA"/>
</dbReference>
<dbReference type="Pfam" id="PF01753">
    <property type="entry name" value="zf-MYND"/>
    <property type="match status" value="1"/>
</dbReference>
<proteinExistence type="predicted"/>
<dbReference type="SUPFAM" id="SSF144232">
    <property type="entry name" value="HIT/MYND zinc finger-like"/>
    <property type="match status" value="1"/>
</dbReference>
<keyword evidence="3" id="KW-0862">Zinc</keyword>
<dbReference type="PROSITE" id="PS50865">
    <property type="entry name" value="ZF_MYND_2"/>
    <property type="match status" value="1"/>
</dbReference>
<dbReference type="PROSITE" id="PS01360">
    <property type="entry name" value="ZF_MYND_1"/>
    <property type="match status" value="1"/>
</dbReference>
<evidence type="ECO:0000256" key="1">
    <source>
        <dbReference type="ARBA" id="ARBA00022723"/>
    </source>
</evidence>
<organism evidence="7 8">
    <name type="scientific">Armadillidium nasatum</name>
    <dbReference type="NCBI Taxonomy" id="96803"/>
    <lineage>
        <taxon>Eukaryota</taxon>
        <taxon>Metazoa</taxon>
        <taxon>Ecdysozoa</taxon>
        <taxon>Arthropoda</taxon>
        <taxon>Crustacea</taxon>
        <taxon>Multicrustacea</taxon>
        <taxon>Malacostraca</taxon>
        <taxon>Eumalacostraca</taxon>
        <taxon>Peracarida</taxon>
        <taxon>Isopoda</taxon>
        <taxon>Oniscidea</taxon>
        <taxon>Crinocheta</taxon>
        <taxon>Armadillidiidae</taxon>
        <taxon>Armadillidium</taxon>
    </lineage>
</organism>
<dbReference type="PROSITE" id="PS50280">
    <property type="entry name" value="SET"/>
    <property type="match status" value="1"/>
</dbReference>
<dbReference type="AlphaFoldDB" id="A0A5N5TEJ0"/>
<evidence type="ECO:0000256" key="3">
    <source>
        <dbReference type="ARBA" id="ARBA00022833"/>
    </source>
</evidence>
<dbReference type="PANTHER" id="PTHR46455">
    <property type="entry name" value="SET AND MYND DOMAIN CONTAINING, ARTHROPOD-SPECIFIC, MEMBER 4, ISOFORM A"/>
    <property type="match status" value="1"/>
</dbReference>